<organism evidence="1 2">
    <name type="scientific">Aliibacillus thermotolerans</name>
    <dbReference type="NCBI Taxonomy" id="1834418"/>
    <lineage>
        <taxon>Bacteria</taxon>
        <taxon>Bacillati</taxon>
        <taxon>Bacillota</taxon>
        <taxon>Bacilli</taxon>
        <taxon>Bacillales</taxon>
        <taxon>Bacillaceae</taxon>
        <taxon>Aliibacillus</taxon>
    </lineage>
</organism>
<dbReference type="EMBL" id="JBHSPF010000036">
    <property type="protein sequence ID" value="MFC5628868.1"/>
    <property type="molecule type" value="Genomic_DNA"/>
</dbReference>
<dbReference type="Proteomes" id="UP001596143">
    <property type="component" value="Unassembled WGS sequence"/>
</dbReference>
<keyword evidence="2" id="KW-1185">Reference proteome</keyword>
<gene>
    <name evidence="1" type="ORF">ACFPTR_08270</name>
</gene>
<sequence>MKKYLIAVFVAFLFIFTLTFGVQPTYANCHGTGIVLGEGANIRERPSTNSQIIGWYRGGAFATGWLVTGDYVVDPNGGRYNQWLQLDRGYISVTTMSFTCDW</sequence>
<proteinExistence type="predicted"/>
<evidence type="ECO:0000313" key="1">
    <source>
        <dbReference type="EMBL" id="MFC5628868.1"/>
    </source>
</evidence>
<comment type="caution">
    <text evidence="1">The sequence shown here is derived from an EMBL/GenBank/DDBJ whole genome shotgun (WGS) entry which is preliminary data.</text>
</comment>
<dbReference type="RefSeq" id="WP_270897891.1">
    <property type="nucleotide sequence ID" value="NZ_JBHSPF010000036.1"/>
</dbReference>
<accession>A0ABW0U7D7</accession>
<protein>
    <recommendedName>
        <fullName evidence="3">SH3 domain-containing protein</fullName>
    </recommendedName>
</protein>
<name>A0ABW0U7D7_9BACI</name>
<reference evidence="2" key="1">
    <citation type="journal article" date="2019" name="Int. J. Syst. Evol. Microbiol.">
        <title>The Global Catalogue of Microorganisms (GCM) 10K type strain sequencing project: providing services to taxonomists for standard genome sequencing and annotation.</title>
        <authorList>
            <consortium name="The Broad Institute Genomics Platform"/>
            <consortium name="The Broad Institute Genome Sequencing Center for Infectious Disease"/>
            <person name="Wu L."/>
            <person name="Ma J."/>
        </authorList>
    </citation>
    <scope>NUCLEOTIDE SEQUENCE [LARGE SCALE GENOMIC DNA]</scope>
    <source>
        <strain evidence="2">CGMCC 1.15790</strain>
    </source>
</reference>
<evidence type="ECO:0000313" key="2">
    <source>
        <dbReference type="Proteomes" id="UP001596143"/>
    </source>
</evidence>
<evidence type="ECO:0008006" key="3">
    <source>
        <dbReference type="Google" id="ProtNLM"/>
    </source>
</evidence>